<keyword evidence="2" id="KW-1133">Transmembrane helix</keyword>
<feature type="transmembrane region" description="Helical" evidence="2">
    <location>
        <begin position="420"/>
        <end position="441"/>
    </location>
</feature>
<accession>A0A7S3K4J0</accession>
<evidence type="ECO:0000256" key="1">
    <source>
        <dbReference type="SAM" id="MobiDB-lite"/>
    </source>
</evidence>
<feature type="transmembrane region" description="Helical" evidence="2">
    <location>
        <begin position="80"/>
        <end position="99"/>
    </location>
</feature>
<evidence type="ECO:0000256" key="2">
    <source>
        <dbReference type="SAM" id="Phobius"/>
    </source>
</evidence>
<feature type="transmembrane region" description="Helical" evidence="2">
    <location>
        <begin position="350"/>
        <end position="370"/>
    </location>
</feature>
<feature type="compositionally biased region" description="Basic and acidic residues" evidence="1">
    <location>
        <begin position="488"/>
        <end position="500"/>
    </location>
</feature>
<feature type="transmembrane region" description="Helical" evidence="2">
    <location>
        <begin position="239"/>
        <end position="258"/>
    </location>
</feature>
<feature type="transmembrane region" description="Helical" evidence="2">
    <location>
        <begin position="390"/>
        <end position="408"/>
    </location>
</feature>
<reference evidence="3" key="1">
    <citation type="submission" date="2021-01" db="EMBL/GenBank/DDBJ databases">
        <authorList>
            <person name="Corre E."/>
            <person name="Pelletier E."/>
            <person name="Niang G."/>
            <person name="Scheremetjew M."/>
            <person name="Finn R."/>
            <person name="Kale V."/>
            <person name="Holt S."/>
            <person name="Cochrane G."/>
            <person name="Meng A."/>
            <person name="Brown T."/>
            <person name="Cohen L."/>
        </authorList>
    </citation>
    <scope>NUCLEOTIDE SEQUENCE</scope>
    <source>
        <strain evidence="3">CCMP1510</strain>
    </source>
</reference>
<feature type="compositionally biased region" description="Polar residues" evidence="1">
    <location>
        <begin position="476"/>
        <end position="487"/>
    </location>
</feature>
<feature type="transmembrane region" description="Helical" evidence="2">
    <location>
        <begin position="278"/>
        <end position="297"/>
    </location>
</feature>
<name>A0A7S3K4J0_9STRA</name>
<feature type="region of interest" description="Disordered" evidence="1">
    <location>
        <begin position="476"/>
        <end position="506"/>
    </location>
</feature>
<keyword evidence="2" id="KW-0812">Transmembrane</keyword>
<dbReference type="AlphaFoldDB" id="A0A7S3K4J0"/>
<feature type="transmembrane region" description="Helical" evidence="2">
    <location>
        <begin position="48"/>
        <end position="68"/>
    </location>
</feature>
<sequence length="555" mass="61451">MYGAISEESIVKWTEQYSPFHGVCDGGKKTKPNDIESPLLDERRVAKVIGFVGSFAIFVNSIIGPGLLSLPKLFNDAGAFLPTVLLIFGFFLAALSTLARSETVALMPDNRNFIKNIEFCDPALKFVGRRTFYMSHCFFYLASMAIVIASIVLVSEALDIMLSKIFGRTFALSLNGGATTINFEVWSVNNCEQSKMCKPFVTGRQTRGNAFISLGYLLCFLTIFPISTTHLSQGLSLQYISLGVTLFTIPTMIIKSAYRAATNTSHLSFVVVGPDALSASGIVLFNLMYGIFVCTWLSEKRPDVSVKGVVYSSSFTACALMIGYGCAIAAASADIANDGLLENTEQGEPWPFLVCALSFGFFVIASGIPVACTMARRNLQHSAIRIVDDFTANAICVYFPWSIAWIFYTSPPYRALVNFSGLFIVSWLALWLPFFVLLHALHPKDDNVSYLSWYLNHLTACDHHLINDHVLQQQVDDGDNQPASFEQATDRRVQEGHTSDDDSMPQTVLSPLPTLWLQRRARPVYAILLFLTTLWIFGSVVSYSLSLIWLVTKLL</sequence>
<organism evidence="3">
    <name type="scientific">Aureoumbra lagunensis</name>
    <dbReference type="NCBI Taxonomy" id="44058"/>
    <lineage>
        <taxon>Eukaryota</taxon>
        <taxon>Sar</taxon>
        <taxon>Stramenopiles</taxon>
        <taxon>Ochrophyta</taxon>
        <taxon>Pelagophyceae</taxon>
        <taxon>Pelagomonadales</taxon>
        <taxon>Aureoumbra</taxon>
    </lineage>
</organism>
<dbReference type="PANTHER" id="PTHR16189:SF3">
    <property type="entry name" value="AMINO ACID TRANSPORTER TRANSMEMBRANE DOMAIN-CONTAINING PROTEIN"/>
    <property type="match status" value="1"/>
</dbReference>
<dbReference type="EMBL" id="HBIJ01023036">
    <property type="protein sequence ID" value="CAE0374327.1"/>
    <property type="molecule type" value="Transcribed_RNA"/>
</dbReference>
<feature type="transmembrane region" description="Helical" evidence="2">
    <location>
        <begin position="524"/>
        <end position="551"/>
    </location>
</feature>
<evidence type="ECO:0008006" key="4">
    <source>
        <dbReference type="Google" id="ProtNLM"/>
    </source>
</evidence>
<keyword evidence="2" id="KW-0472">Membrane</keyword>
<gene>
    <name evidence="3" type="ORF">ALAG00032_LOCUS15130</name>
</gene>
<feature type="transmembrane region" description="Helical" evidence="2">
    <location>
        <begin position="138"/>
        <end position="158"/>
    </location>
</feature>
<evidence type="ECO:0000313" key="3">
    <source>
        <dbReference type="EMBL" id="CAE0374327.1"/>
    </source>
</evidence>
<feature type="transmembrane region" description="Helical" evidence="2">
    <location>
        <begin position="210"/>
        <end position="227"/>
    </location>
</feature>
<proteinExistence type="predicted"/>
<feature type="transmembrane region" description="Helical" evidence="2">
    <location>
        <begin position="309"/>
        <end position="330"/>
    </location>
</feature>
<protein>
    <recommendedName>
        <fullName evidence="4">Amino acid transporter transmembrane domain-containing protein</fullName>
    </recommendedName>
</protein>
<dbReference type="PANTHER" id="PTHR16189">
    <property type="entry name" value="TRANSMEMBRANE PROTEIN 104-RELATED"/>
    <property type="match status" value="1"/>
</dbReference>